<dbReference type="PANTHER" id="PTHR21666">
    <property type="entry name" value="PEPTIDASE-RELATED"/>
    <property type="match status" value="1"/>
</dbReference>
<evidence type="ECO:0000313" key="3">
    <source>
        <dbReference type="Proteomes" id="UP000552864"/>
    </source>
</evidence>
<protein>
    <submittedName>
        <fullName evidence="2">M23 family metallopeptidase</fullName>
    </submittedName>
</protein>
<feature type="chain" id="PRO_5033050934" evidence="1">
    <location>
        <begin position="21"/>
        <end position="633"/>
    </location>
</feature>
<dbReference type="Pfam" id="PF17660">
    <property type="entry name" value="BTRD1"/>
    <property type="match status" value="3"/>
</dbReference>
<sequence length="633" mass="70475">MKYLRILLCLTGLFPLITKAQQPVGENDANLSELLYRPIKPVAPIKEGIEPSRQLPVTPGRNVNVQRLLPAPKWNMIANSKTAFIGIDNGPITVKKLNTPVFCTTPTVTIGCCSYNIKDEAANKNQLYASPAAIFSNENDARTYAESLTPKVPFFLPFTNSKVYPGGAWKYDNGSGHGSVDFSKTSDAYGPGIDPTFGVYASAAGKVVTAMWDPFFGNVVIIEHIAQDGTIYRTGYFHLRGGFDHDVANAKVIPVSDPGNLDARDTKYKKFANLPNPSQLLWGTNDQKLKVKAGDKVYAGQQIAWSGNTGFGGAGWGLNQDGTPTNPYTANNHLHFMLWIKSPGTGADWMEVDPYGVYSTSDNSNASCYEIGATGAFNRFFAPFYPSFHNVPVQHITQYWGYYTGMGMALQTLSVHKAGNQYLASGSFQYGLPSQWYCRINMNATQYQQYFDEYYAKGFIPRQISVVNDAGGNPLFTVIWKLRGNENFVAVHNATDDVWNAKWKTCVDQQKMRVTEHVVYYAGGKRYHAGVFGSNNPGGFYMYYGMNTNDFTKKFDELNKAGLMTVNVNVEENGSQNNVGGLWWPRNKAYYSYMNMSPADYQAKFTDLTAQGYQLYRIQGYDNSSRFAAIWMK</sequence>
<dbReference type="PANTHER" id="PTHR21666:SF270">
    <property type="entry name" value="MUREIN HYDROLASE ACTIVATOR ENVC"/>
    <property type="match status" value="1"/>
</dbReference>
<accession>A0A847SE88</accession>
<evidence type="ECO:0000256" key="1">
    <source>
        <dbReference type="SAM" id="SignalP"/>
    </source>
</evidence>
<dbReference type="AlphaFoldDB" id="A0A847SE88"/>
<dbReference type="GO" id="GO:0004222">
    <property type="term" value="F:metalloendopeptidase activity"/>
    <property type="evidence" value="ECO:0007669"/>
    <property type="project" value="TreeGrafter"/>
</dbReference>
<keyword evidence="3" id="KW-1185">Reference proteome</keyword>
<dbReference type="InterPro" id="IPR049511">
    <property type="entry name" value="PGH-like_rpt"/>
</dbReference>
<feature type="signal peptide" evidence="1">
    <location>
        <begin position="1"/>
        <end position="20"/>
    </location>
</feature>
<dbReference type="SUPFAM" id="SSF51261">
    <property type="entry name" value="Duplicated hybrid motif"/>
    <property type="match status" value="2"/>
</dbReference>
<organism evidence="2 3">
    <name type="scientific">Chitinophaga eiseniae</name>
    <dbReference type="NCBI Taxonomy" id="634771"/>
    <lineage>
        <taxon>Bacteria</taxon>
        <taxon>Pseudomonadati</taxon>
        <taxon>Bacteroidota</taxon>
        <taxon>Chitinophagia</taxon>
        <taxon>Chitinophagales</taxon>
        <taxon>Chitinophagaceae</taxon>
        <taxon>Chitinophaga</taxon>
    </lineage>
</organism>
<dbReference type="RefSeq" id="WP_168737905.1">
    <property type="nucleotide sequence ID" value="NZ_JABAHZ010000002.1"/>
</dbReference>
<reference evidence="2 3" key="1">
    <citation type="submission" date="2020-04" db="EMBL/GenBank/DDBJ databases">
        <authorList>
            <person name="Yin C."/>
        </authorList>
    </citation>
    <scope>NUCLEOTIDE SEQUENCE [LARGE SCALE GENOMIC DNA]</scope>
    <source>
        <strain evidence="2 3">Ak56</strain>
    </source>
</reference>
<dbReference type="Proteomes" id="UP000552864">
    <property type="component" value="Unassembled WGS sequence"/>
</dbReference>
<comment type="caution">
    <text evidence="2">The sequence shown here is derived from an EMBL/GenBank/DDBJ whole genome shotgun (WGS) entry which is preliminary data.</text>
</comment>
<gene>
    <name evidence="2" type="ORF">HGH91_07650</name>
</gene>
<dbReference type="InterPro" id="IPR050570">
    <property type="entry name" value="Cell_wall_metabolism_enzyme"/>
</dbReference>
<proteinExistence type="predicted"/>
<name>A0A847SE88_9BACT</name>
<dbReference type="Gene3D" id="2.70.70.10">
    <property type="entry name" value="Glucose Permease (Domain IIA)"/>
    <property type="match status" value="1"/>
</dbReference>
<keyword evidence="1" id="KW-0732">Signal</keyword>
<dbReference type="EMBL" id="JABAHZ010000002">
    <property type="protein sequence ID" value="NLR78494.1"/>
    <property type="molecule type" value="Genomic_DNA"/>
</dbReference>
<dbReference type="InterPro" id="IPR011055">
    <property type="entry name" value="Dup_hybrid_motif"/>
</dbReference>
<evidence type="ECO:0000313" key="2">
    <source>
        <dbReference type="EMBL" id="NLR78494.1"/>
    </source>
</evidence>
<dbReference type="CDD" id="cd12797">
    <property type="entry name" value="M23_peptidase"/>
    <property type="match status" value="1"/>
</dbReference>